<sequence length="152" mass="16945">MITTASGKELELHFKTRLMERFEERFSIKDAMRFWKEAANGPSLQVIEVALVTFTDGALKDINEAADFIDDYTAQDGKTVYTLYGEIIQEINDKGFFKAKLSPEELTEQLEAPILDMAEIVNKAVTEAGKGWLSEAGQSKSQNSAQSLISMV</sequence>
<proteinExistence type="predicted"/>
<evidence type="ECO:0008006" key="3">
    <source>
        <dbReference type="Google" id="ProtNLM"/>
    </source>
</evidence>
<dbReference type="Proteomes" id="UP001082703">
    <property type="component" value="Unassembled WGS sequence"/>
</dbReference>
<dbReference type="RefSeq" id="WP_268059262.1">
    <property type="nucleotide sequence ID" value="NZ_JAPOHA010000018.1"/>
</dbReference>
<comment type="caution">
    <text evidence="1">The sequence shown here is derived from an EMBL/GenBank/DDBJ whole genome shotgun (WGS) entry which is preliminary data.</text>
</comment>
<gene>
    <name evidence="1" type="ORF">OUY18_13305</name>
</gene>
<evidence type="ECO:0000313" key="2">
    <source>
        <dbReference type="Proteomes" id="UP001082703"/>
    </source>
</evidence>
<keyword evidence="2" id="KW-1185">Reference proteome</keyword>
<evidence type="ECO:0000313" key="1">
    <source>
        <dbReference type="EMBL" id="MCY1715226.1"/>
    </source>
</evidence>
<accession>A0ABT4BZ75</accession>
<dbReference type="EMBL" id="JAPOHA010000018">
    <property type="protein sequence ID" value="MCY1715226.1"/>
    <property type="molecule type" value="Genomic_DNA"/>
</dbReference>
<reference evidence="1 2" key="1">
    <citation type="submission" date="2022-11" db="EMBL/GenBank/DDBJ databases">
        <authorList>
            <person name="Caiyu Z."/>
        </authorList>
    </citation>
    <scope>NUCLEOTIDE SEQUENCE [LARGE SCALE GENOMIC DNA]</scope>
    <source>
        <strain evidence="1 2">YR-4</strain>
    </source>
</reference>
<protein>
    <recommendedName>
        <fullName evidence="3">Tail assembly chaperone</fullName>
    </recommendedName>
</protein>
<organism evidence="1 2">
    <name type="scientific">Caproiciproducens galactitolivorans</name>
    <dbReference type="NCBI Taxonomy" id="642589"/>
    <lineage>
        <taxon>Bacteria</taxon>
        <taxon>Bacillati</taxon>
        <taxon>Bacillota</taxon>
        <taxon>Clostridia</taxon>
        <taxon>Eubacteriales</taxon>
        <taxon>Acutalibacteraceae</taxon>
        <taxon>Caproiciproducens</taxon>
    </lineage>
</organism>
<name>A0ABT4BZ75_9FIRM</name>